<dbReference type="Proteomes" id="UP001202831">
    <property type="component" value="Unassembled WGS sequence"/>
</dbReference>
<dbReference type="CDD" id="cd07187">
    <property type="entry name" value="YvcK_like"/>
    <property type="match status" value="1"/>
</dbReference>
<keyword evidence="4" id="KW-1185">Reference proteome</keyword>
<dbReference type="Gene3D" id="3.40.50.10680">
    <property type="entry name" value="CofD-like domains"/>
    <property type="match status" value="1"/>
</dbReference>
<dbReference type="NCBIfam" id="TIGR01826">
    <property type="entry name" value="CofD_related"/>
    <property type="match status" value="1"/>
</dbReference>
<organism evidence="3 4">
    <name type="scientific">Shewanella corallii</name>
    <dbReference type="NCBI Taxonomy" id="560080"/>
    <lineage>
        <taxon>Bacteria</taxon>
        <taxon>Pseudomonadati</taxon>
        <taxon>Pseudomonadota</taxon>
        <taxon>Gammaproteobacteria</taxon>
        <taxon>Alteromonadales</taxon>
        <taxon>Shewanellaceae</taxon>
        <taxon>Shewanella</taxon>
    </lineage>
</organism>
<evidence type="ECO:0000313" key="4">
    <source>
        <dbReference type="Proteomes" id="UP001202831"/>
    </source>
</evidence>
<evidence type="ECO:0000313" key="3">
    <source>
        <dbReference type="EMBL" id="MCL2914910.1"/>
    </source>
</evidence>
<dbReference type="RefSeq" id="WP_249249544.1">
    <property type="nucleotide sequence ID" value="NZ_JAKIKT010000005.1"/>
</dbReference>
<dbReference type="InterPro" id="IPR002882">
    <property type="entry name" value="CofD"/>
</dbReference>
<dbReference type="PANTHER" id="PTHR30135:SF3">
    <property type="entry name" value="GLUCONEOGENESIS FACTOR-RELATED"/>
    <property type="match status" value="1"/>
</dbReference>
<evidence type="ECO:0000256" key="2">
    <source>
        <dbReference type="HAMAP-Rule" id="MF_00973"/>
    </source>
</evidence>
<protein>
    <recommendedName>
        <fullName evidence="2">Putative gluconeogenesis factor</fullName>
    </recommendedName>
</protein>
<comment type="function">
    <text evidence="2">Required for morphogenesis under gluconeogenic growth conditions.</text>
</comment>
<comment type="caution">
    <text evidence="3">The sequence shown here is derived from an EMBL/GenBank/DDBJ whole genome shotgun (WGS) entry which is preliminary data.</text>
</comment>
<sequence length="302" mass="32603">MLSQNMEQQLAGKSRVVAIGGGHGLGRVLSSLSFLGEGLTGIVATTDNGGSTGRLRETEDCIAWGDLRNCLSQVATRPSIGSLLFEYRFSGDTPIGGHNLGNLMLLALDQLCVRPLEAVNLIRNMLNIKPRIIPMSEQPTHLLALSKEGEQIVGELNVDAMETPPQSLQLSPQVNATCEACEAIRNAEVILLGPGSFYTSLMPVLLTDGVRNALEQSQAKVVFIDNIDAEQSPASQLSLQQRLDFCQSALGLSLVDHVVCHGDESRDDGIFHYRPMNSSYQPGRHDTKALASVLEDILSNAR</sequence>
<comment type="similarity">
    <text evidence="2">Belongs to the gluconeogenesis factor family.</text>
</comment>
<evidence type="ECO:0000256" key="1">
    <source>
        <dbReference type="ARBA" id="ARBA00022490"/>
    </source>
</evidence>
<dbReference type="Pfam" id="PF01933">
    <property type="entry name" value="CofD"/>
    <property type="match status" value="1"/>
</dbReference>
<reference evidence="3 4" key="1">
    <citation type="submission" date="2022-01" db="EMBL/GenBank/DDBJ databases">
        <title>Whole genome-based taxonomy of the Shewanellaceae.</title>
        <authorList>
            <person name="Martin-Rodriguez A.J."/>
        </authorList>
    </citation>
    <scope>NUCLEOTIDE SEQUENCE [LARGE SCALE GENOMIC DNA]</scope>
    <source>
        <strain evidence="3 4">DSM 21332</strain>
    </source>
</reference>
<dbReference type="InterPro" id="IPR038136">
    <property type="entry name" value="CofD-like_dom_sf"/>
</dbReference>
<keyword evidence="1 2" id="KW-0963">Cytoplasm</keyword>
<dbReference type="SUPFAM" id="SSF142338">
    <property type="entry name" value="CofD-like"/>
    <property type="match status" value="1"/>
</dbReference>
<dbReference type="EMBL" id="JAKIKT010000005">
    <property type="protein sequence ID" value="MCL2914910.1"/>
    <property type="molecule type" value="Genomic_DNA"/>
</dbReference>
<comment type="subcellular location">
    <subcellularLocation>
        <location evidence="2">Cytoplasm</location>
    </subcellularLocation>
</comment>
<dbReference type="InterPro" id="IPR010119">
    <property type="entry name" value="Gluconeogen_factor"/>
</dbReference>
<proteinExistence type="inferred from homology"/>
<dbReference type="HAMAP" id="MF_00973">
    <property type="entry name" value="Gluconeogen_factor"/>
    <property type="match status" value="1"/>
</dbReference>
<accession>A0ABT0N959</accession>
<gene>
    <name evidence="3" type="primary">yvcK</name>
    <name evidence="3" type="ORF">L2725_14170</name>
</gene>
<dbReference type="PANTHER" id="PTHR30135">
    <property type="entry name" value="UNCHARACTERIZED PROTEIN YVCK-RELATED"/>
    <property type="match status" value="1"/>
</dbReference>
<name>A0ABT0N959_9GAMM</name>